<accession>A0A173XE52</accession>
<dbReference type="Proteomes" id="UP000095645">
    <property type="component" value="Unassembled WGS sequence"/>
</dbReference>
<feature type="chain" id="PRO_5039653110" evidence="1">
    <location>
        <begin position="29"/>
        <end position="52"/>
    </location>
</feature>
<dbReference type="RefSeq" id="WP_005344225.1">
    <property type="nucleotide sequence ID" value="NZ_CYZP01000002.1"/>
</dbReference>
<feature type="signal peptide" evidence="1">
    <location>
        <begin position="1"/>
        <end position="28"/>
    </location>
</feature>
<sequence length="52" mass="6050">MKKIIRKNLGIKLLGAVNCLALCLTAYTANLACNWLYYQEDEPEEVKKMRKF</sequence>
<proteinExistence type="predicted"/>
<evidence type="ECO:0000313" key="2">
    <source>
        <dbReference type="EMBL" id="CUN50061.1"/>
    </source>
</evidence>
<dbReference type="GeneID" id="75049191"/>
<dbReference type="AlphaFoldDB" id="A0A173XE52"/>
<protein>
    <submittedName>
        <fullName evidence="2">Cyclic lactone autoinducer peptide</fullName>
    </submittedName>
</protein>
<gene>
    <name evidence="2" type="ORF">ERS852476_00308</name>
</gene>
<name>A0A173XE52_9FIRM</name>
<reference evidence="2 3" key="1">
    <citation type="submission" date="2015-09" db="EMBL/GenBank/DDBJ databases">
        <authorList>
            <consortium name="Pathogen Informatics"/>
        </authorList>
    </citation>
    <scope>NUCLEOTIDE SEQUENCE [LARGE SCALE GENOMIC DNA]</scope>
    <source>
        <strain evidence="2 3">2789STDY5834861</strain>
    </source>
</reference>
<organism evidence="2 3">
    <name type="scientific">Blautia obeum</name>
    <dbReference type="NCBI Taxonomy" id="40520"/>
    <lineage>
        <taxon>Bacteria</taxon>
        <taxon>Bacillati</taxon>
        <taxon>Bacillota</taxon>
        <taxon>Clostridia</taxon>
        <taxon>Lachnospirales</taxon>
        <taxon>Lachnospiraceae</taxon>
        <taxon>Blautia</taxon>
    </lineage>
</organism>
<dbReference type="InterPro" id="IPR009229">
    <property type="entry name" value="AgrD"/>
</dbReference>
<evidence type="ECO:0000313" key="3">
    <source>
        <dbReference type="Proteomes" id="UP000095645"/>
    </source>
</evidence>
<dbReference type="EMBL" id="CYZP01000002">
    <property type="protein sequence ID" value="CUN50061.1"/>
    <property type="molecule type" value="Genomic_DNA"/>
</dbReference>
<dbReference type="NCBIfam" id="TIGR04223">
    <property type="entry name" value="quorum_AgrD"/>
    <property type="match status" value="1"/>
</dbReference>
<keyword evidence="1" id="KW-0732">Signal</keyword>
<evidence type="ECO:0000256" key="1">
    <source>
        <dbReference type="SAM" id="SignalP"/>
    </source>
</evidence>